<gene>
    <name evidence="2" type="ORF">HPC62_17085</name>
</gene>
<evidence type="ECO:0000259" key="1">
    <source>
        <dbReference type="PROSITE" id="PS50851"/>
    </source>
</evidence>
<dbReference type="AlphaFoldDB" id="A0A6M8BHN2"/>
<dbReference type="Gene3D" id="2.30.30.40">
    <property type="entry name" value="SH3 Domains"/>
    <property type="match status" value="1"/>
</dbReference>
<reference evidence="2 3" key="1">
    <citation type="submission" date="2020-05" db="EMBL/GenBank/DDBJ databases">
        <title>Complete genome sequence of of a novel Thermoleptolyngbya strain isolated from hot springs of Ganzi, Sichuan China.</title>
        <authorList>
            <person name="Tang J."/>
            <person name="Daroch M."/>
            <person name="Li L."/>
            <person name="Waleron K."/>
            <person name="Waleron M."/>
            <person name="Waleron M."/>
        </authorList>
    </citation>
    <scope>NUCLEOTIDE SEQUENCE [LARGE SCALE GENOMIC DNA]</scope>
    <source>
        <strain evidence="2 3">PKUAC-SCTA183</strain>
    </source>
</reference>
<dbReference type="Proteomes" id="UP000505210">
    <property type="component" value="Chromosome"/>
</dbReference>
<protein>
    <submittedName>
        <fullName evidence="2">Purine-binding chemotaxis protein CheW</fullName>
    </submittedName>
</protein>
<dbReference type="EMBL" id="CP053661">
    <property type="protein sequence ID" value="QKD83680.1"/>
    <property type="molecule type" value="Genomic_DNA"/>
</dbReference>
<name>A0A6M8BHN2_9CYAN</name>
<dbReference type="SUPFAM" id="SSF50341">
    <property type="entry name" value="CheW-like"/>
    <property type="match status" value="1"/>
</dbReference>
<dbReference type="RefSeq" id="WP_172357597.1">
    <property type="nucleotide sequence ID" value="NZ_CP053661.1"/>
</dbReference>
<dbReference type="GO" id="GO:0005829">
    <property type="term" value="C:cytosol"/>
    <property type="evidence" value="ECO:0007669"/>
    <property type="project" value="TreeGrafter"/>
</dbReference>
<evidence type="ECO:0000313" key="2">
    <source>
        <dbReference type="EMBL" id="QKD83680.1"/>
    </source>
</evidence>
<dbReference type="SMART" id="SM00260">
    <property type="entry name" value="CheW"/>
    <property type="match status" value="1"/>
</dbReference>
<dbReference type="KEGG" id="theu:HPC62_17085"/>
<dbReference type="Pfam" id="PF01584">
    <property type="entry name" value="CheW"/>
    <property type="match status" value="1"/>
</dbReference>
<accession>A0A6M8BHN2</accession>
<dbReference type="InterPro" id="IPR036061">
    <property type="entry name" value="CheW-like_dom_sf"/>
</dbReference>
<dbReference type="PANTHER" id="PTHR22617">
    <property type="entry name" value="CHEMOTAXIS SENSOR HISTIDINE KINASE-RELATED"/>
    <property type="match status" value="1"/>
</dbReference>
<dbReference type="PANTHER" id="PTHR22617:SF23">
    <property type="entry name" value="CHEMOTAXIS PROTEIN CHEW"/>
    <property type="match status" value="1"/>
</dbReference>
<dbReference type="PROSITE" id="PS50851">
    <property type="entry name" value="CHEW"/>
    <property type="match status" value="1"/>
</dbReference>
<evidence type="ECO:0000313" key="3">
    <source>
        <dbReference type="Proteomes" id="UP000505210"/>
    </source>
</evidence>
<organism evidence="2 3">
    <name type="scientific">Thermoleptolyngbya sichuanensis A183</name>
    <dbReference type="NCBI Taxonomy" id="2737172"/>
    <lineage>
        <taxon>Bacteria</taxon>
        <taxon>Bacillati</taxon>
        <taxon>Cyanobacteriota</taxon>
        <taxon>Cyanophyceae</taxon>
        <taxon>Oculatellales</taxon>
        <taxon>Oculatellaceae</taxon>
        <taxon>Thermoleptolyngbya</taxon>
        <taxon>Thermoleptolyngbya sichuanensis</taxon>
    </lineage>
</organism>
<dbReference type="InterPro" id="IPR039315">
    <property type="entry name" value="CheW"/>
</dbReference>
<dbReference type="InterPro" id="IPR002545">
    <property type="entry name" value="CheW-lke_dom"/>
</dbReference>
<dbReference type="GO" id="GO:0007165">
    <property type="term" value="P:signal transduction"/>
    <property type="evidence" value="ECO:0007669"/>
    <property type="project" value="InterPro"/>
</dbReference>
<sequence length="169" mass="18437">MSAALVPNPPSSLAPVSYVGRSHTHIRFNITHQTPAVLPLSCVQEAITVPTQRITPMPNMHPCLSGLMNRRSQVIWVIDLAQMLELSASFYHSQQFNLILVQTEATPLMFRVQEVSGILNIHSDLIQPAPANISSGITPYLDGCVSLDSELLLVLNAEAIARSSLLRSS</sequence>
<keyword evidence="3" id="KW-1185">Reference proteome</keyword>
<dbReference type="Gene3D" id="2.40.50.180">
    <property type="entry name" value="CheA-289, Domain 4"/>
    <property type="match status" value="1"/>
</dbReference>
<dbReference type="GO" id="GO:0006935">
    <property type="term" value="P:chemotaxis"/>
    <property type="evidence" value="ECO:0007669"/>
    <property type="project" value="InterPro"/>
</dbReference>
<feature type="domain" description="CheW-like" evidence="1">
    <location>
        <begin position="22"/>
        <end position="166"/>
    </location>
</feature>
<proteinExistence type="predicted"/>